<dbReference type="Gene3D" id="3.90.470.20">
    <property type="entry name" value="4'-phosphopantetheinyl transferase domain"/>
    <property type="match status" value="1"/>
</dbReference>
<evidence type="ECO:0000313" key="4">
    <source>
        <dbReference type="EMBL" id="PPE73149.1"/>
    </source>
</evidence>
<dbReference type="SUPFAM" id="SSF56214">
    <property type="entry name" value="4'-phosphopantetheinyl transferase"/>
    <property type="match status" value="2"/>
</dbReference>
<dbReference type="GO" id="GO:0019878">
    <property type="term" value="P:lysine biosynthetic process via aminoadipic acid"/>
    <property type="evidence" value="ECO:0007669"/>
    <property type="project" value="TreeGrafter"/>
</dbReference>
<protein>
    <recommendedName>
        <fullName evidence="3">4'-phosphopantetheinyl transferase domain-containing protein</fullName>
    </recommendedName>
</protein>
<proteinExistence type="inferred from homology"/>
<dbReference type="InterPro" id="IPR050559">
    <property type="entry name" value="P-Pant_transferase_sf"/>
</dbReference>
<name>A0A2S5TDU1_9GAMM</name>
<dbReference type="PANTHER" id="PTHR12215:SF10">
    <property type="entry name" value="L-AMINOADIPATE-SEMIALDEHYDE DEHYDROGENASE-PHOSPHOPANTETHEINYL TRANSFERASE"/>
    <property type="match status" value="1"/>
</dbReference>
<dbReference type="RefSeq" id="WP_104231188.1">
    <property type="nucleotide sequence ID" value="NZ_PSNW01000008.1"/>
</dbReference>
<keyword evidence="2" id="KW-0808">Transferase</keyword>
<sequence length="231" mass="25365">MILALRLARYAPIWAEAQAAGLDFLGSEERERLGSFKAAARREQFVAARWLARRLLIEQRGGSPGHWELGAIPHTPPRLLRGPDPALHVGLSHSGDWMACVVSTSAIGIDLETVTRPRKVAPLARQCCSDEEQALLAALPPEQQLAAFYRMWTQKEAWLKQRGLGIDFSLMRGLRVRRATEGAPVNGLGYLNAASGLRLALSGEGLRRGQAMDAEGLAFGEEAWWMEQTAS</sequence>
<dbReference type="Proteomes" id="UP000238220">
    <property type="component" value="Unassembled WGS sequence"/>
</dbReference>
<dbReference type="EMBL" id="PSNW01000008">
    <property type="protein sequence ID" value="PPE73149.1"/>
    <property type="molecule type" value="Genomic_DNA"/>
</dbReference>
<dbReference type="OrthoDB" id="9808281at2"/>
<keyword evidence="5" id="KW-1185">Reference proteome</keyword>
<gene>
    <name evidence="4" type="ORF">C3942_15130</name>
</gene>
<organism evidence="4 5">
    <name type="scientific">Solimonas fluminis</name>
    <dbReference type="NCBI Taxonomy" id="2086571"/>
    <lineage>
        <taxon>Bacteria</taxon>
        <taxon>Pseudomonadati</taxon>
        <taxon>Pseudomonadota</taxon>
        <taxon>Gammaproteobacteria</taxon>
        <taxon>Nevskiales</taxon>
        <taxon>Nevskiaceae</taxon>
        <taxon>Solimonas</taxon>
    </lineage>
</organism>
<evidence type="ECO:0000259" key="3">
    <source>
        <dbReference type="Pfam" id="PF01648"/>
    </source>
</evidence>
<dbReference type="Pfam" id="PF01648">
    <property type="entry name" value="ACPS"/>
    <property type="match status" value="1"/>
</dbReference>
<evidence type="ECO:0000256" key="1">
    <source>
        <dbReference type="ARBA" id="ARBA00010990"/>
    </source>
</evidence>
<dbReference type="GO" id="GO:0008897">
    <property type="term" value="F:holo-[acyl-carrier-protein] synthase activity"/>
    <property type="evidence" value="ECO:0007669"/>
    <property type="project" value="InterPro"/>
</dbReference>
<dbReference type="GO" id="GO:0005829">
    <property type="term" value="C:cytosol"/>
    <property type="evidence" value="ECO:0007669"/>
    <property type="project" value="TreeGrafter"/>
</dbReference>
<feature type="domain" description="4'-phosphopantetheinyl transferase" evidence="3">
    <location>
        <begin position="106"/>
        <end position="184"/>
    </location>
</feature>
<dbReference type="AlphaFoldDB" id="A0A2S5TDU1"/>
<dbReference type="PANTHER" id="PTHR12215">
    <property type="entry name" value="PHOSPHOPANTETHEINE TRANSFERASE"/>
    <property type="match status" value="1"/>
</dbReference>
<evidence type="ECO:0000313" key="5">
    <source>
        <dbReference type="Proteomes" id="UP000238220"/>
    </source>
</evidence>
<accession>A0A2S5TDU1</accession>
<comment type="similarity">
    <text evidence="1">Belongs to the P-Pant transferase superfamily. Gsp/Sfp/HetI/AcpT family.</text>
</comment>
<dbReference type="GO" id="GO:0000287">
    <property type="term" value="F:magnesium ion binding"/>
    <property type="evidence" value="ECO:0007669"/>
    <property type="project" value="InterPro"/>
</dbReference>
<evidence type="ECO:0000256" key="2">
    <source>
        <dbReference type="ARBA" id="ARBA00022679"/>
    </source>
</evidence>
<dbReference type="InterPro" id="IPR008278">
    <property type="entry name" value="4-PPantetheinyl_Trfase_dom"/>
</dbReference>
<reference evidence="4 5" key="1">
    <citation type="submission" date="2018-02" db="EMBL/GenBank/DDBJ databases">
        <title>Genome sequencing of Solimonas sp. HR-BB.</title>
        <authorList>
            <person name="Lee Y."/>
            <person name="Jeon C.O."/>
        </authorList>
    </citation>
    <scope>NUCLEOTIDE SEQUENCE [LARGE SCALE GENOMIC DNA]</scope>
    <source>
        <strain evidence="4 5">HR-BB</strain>
    </source>
</reference>
<dbReference type="InterPro" id="IPR037143">
    <property type="entry name" value="4-PPantetheinyl_Trfase_dom_sf"/>
</dbReference>
<comment type="caution">
    <text evidence="4">The sequence shown here is derived from an EMBL/GenBank/DDBJ whole genome shotgun (WGS) entry which is preliminary data.</text>
</comment>